<dbReference type="Proteomes" id="UP000656804">
    <property type="component" value="Unassembled WGS sequence"/>
</dbReference>
<dbReference type="Pfam" id="PF02627">
    <property type="entry name" value="CMD"/>
    <property type="match status" value="1"/>
</dbReference>
<dbReference type="Pfam" id="PF00561">
    <property type="entry name" value="Abhydrolase_1"/>
    <property type="match status" value="1"/>
</dbReference>
<comment type="caution">
    <text evidence="4">The sequence shown here is derived from an EMBL/GenBank/DDBJ whole genome shotgun (WGS) entry which is preliminary data.</text>
</comment>
<dbReference type="InterPro" id="IPR012788">
    <property type="entry name" value="Decarb_PcaC"/>
</dbReference>
<gene>
    <name evidence="4" type="primary">pcaC</name>
    <name evidence="4" type="ORF">ISG29_06485</name>
</gene>
<evidence type="ECO:0000256" key="1">
    <source>
        <dbReference type="SAM" id="MobiDB-lite"/>
    </source>
</evidence>
<organism evidence="4 5">
    <name type="scientific">Nocardioides acrostichi</name>
    <dbReference type="NCBI Taxonomy" id="2784339"/>
    <lineage>
        <taxon>Bacteria</taxon>
        <taxon>Bacillati</taxon>
        <taxon>Actinomycetota</taxon>
        <taxon>Actinomycetes</taxon>
        <taxon>Propionibacteriales</taxon>
        <taxon>Nocardioidaceae</taxon>
        <taxon>Nocardioides</taxon>
    </lineage>
</organism>
<feature type="domain" description="Carboxymuconolactone decarboxylase-like" evidence="3">
    <location>
        <begin position="335"/>
        <end position="417"/>
    </location>
</feature>
<dbReference type="InterPro" id="IPR003779">
    <property type="entry name" value="CMD-like"/>
</dbReference>
<evidence type="ECO:0000259" key="2">
    <source>
        <dbReference type="Pfam" id="PF00561"/>
    </source>
</evidence>
<dbReference type="GO" id="GO:0047575">
    <property type="term" value="F:4-carboxymuconolactone decarboxylase activity"/>
    <property type="evidence" value="ECO:0007669"/>
    <property type="project" value="UniProtKB-EC"/>
</dbReference>
<dbReference type="NCBIfam" id="TIGR02425">
    <property type="entry name" value="decarb_PcaC"/>
    <property type="match status" value="1"/>
</dbReference>
<dbReference type="PANTHER" id="PTHR33570:SF2">
    <property type="entry name" value="CARBOXYMUCONOLACTONE DECARBOXYLASE-LIKE DOMAIN-CONTAINING PROTEIN"/>
    <property type="match status" value="1"/>
</dbReference>
<keyword evidence="5" id="KW-1185">Reference proteome</keyword>
<dbReference type="AlphaFoldDB" id="A0A930YAE8"/>
<dbReference type="InterPro" id="IPR052512">
    <property type="entry name" value="4CMD/NDH-1_regulator"/>
</dbReference>
<accession>A0A930YAE8</accession>
<feature type="compositionally biased region" description="Basic and acidic residues" evidence="1">
    <location>
        <begin position="283"/>
        <end position="299"/>
    </location>
</feature>
<reference evidence="4" key="1">
    <citation type="submission" date="2020-11" db="EMBL/GenBank/DDBJ databases">
        <title>Nocardioides sp. CBS4Y-1, whole genome shotgun sequence.</title>
        <authorList>
            <person name="Tuo L."/>
        </authorList>
    </citation>
    <scope>NUCLEOTIDE SEQUENCE</scope>
    <source>
        <strain evidence="4">CBS4Y-1</strain>
    </source>
</reference>
<dbReference type="InterPro" id="IPR029032">
    <property type="entry name" value="AhpD-like"/>
</dbReference>
<evidence type="ECO:0000259" key="3">
    <source>
        <dbReference type="Pfam" id="PF02627"/>
    </source>
</evidence>
<feature type="domain" description="AB hydrolase-1" evidence="2">
    <location>
        <begin position="15"/>
        <end position="253"/>
    </location>
</feature>
<dbReference type="InterPro" id="IPR029058">
    <property type="entry name" value="AB_hydrolase_fold"/>
</dbReference>
<dbReference type="Gene3D" id="1.20.1290.10">
    <property type="entry name" value="AhpD-like"/>
    <property type="match status" value="1"/>
</dbReference>
<evidence type="ECO:0000313" key="4">
    <source>
        <dbReference type="EMBL" id="MBF4161333.1"/>
    </source>
</evidence>
<evidence type="ECO:0000313" key="5">
    <source>
        <dbReference type="Proteomes" id="UP000656804"/>
    </source>
</evidence>
<name>A0A930YAE8_9ACTN</name>
<sequence>MTVTLVRLGGRPHLPLLVLGPSLGTSARSLWGDVAARLAGDFQVVGFDLPGHGTHHGAYADHDVASGPPTLSMAALARDVLDAVDVLADTRPGAPPASFDYAGDSVGGCVGLQLLLDAPARVRSAVLLATGARIGTPESWAERVETVLASGTPALVSTSAERWFAPGFLERDGATGSALLHALADAGDLGYAAVCSALGSFDVRERLGEIVAPVLAVAGADDLVTPPAGLRAIAEGVREASYVELADAAHLPPAEQPAEVARLVRNHALGLPFDQPLDQPLDQPHERQSGQNRPSERDTLSVAQVREAGMTVRREVLGDEHVDRAAGRTTGFTRDFQALITEYAWGSIWTRPGLDRRSRSLITLTALVARGHHEELAMHVRAARRNGVTVAEIEELLLQTAIYCGVPDANTAFRIAQQVLVDLGDVDAPAQTLEEPS</sequence>
<dbReference type="PANTHER" id="PTHR33570">
    <property type="entry name" value="4-CARBOXYMUCONOLACTONE DECARBOXYLASE FAMILY PROTEIN"/>
    <property type="match status" value="1"/>
</dbReference>
<feature type="region of interest" description="Disordered" evidence="1">
    <location>
        <begin position="274"/>
        <end position="299"/>
    </location>
</feature>
<dbReference type="EC" id="4.1.1.44" evidence="4"/>
<keyword evidence="4" id="KW-0456">Lyase</keyword>
<dbReference type="EMBL" id="JADIVZ010000002">
    <property type="protein sequence ID" value="MBF4161333.1"/>
    <property type="molecule type" value="Genomic_DNA"/>
</dbReference>
<dbReference type="GO" id="GO:0051920">
    <property type="term" value="F:peroxiredoxin activity"/>
    <property type="evidence" value="ECO:0007669"/>
    <property type="project" value="InterPro"/>
</dbReference>
<proteinExistence type="predicted"/>
<dbReference type="InterPro" id="IPR000073">
    <property type="entry name" value="AB_hydrolase_1"/>
</dbReference>
<dbReference type="Gene3D" id="3.40.50.1820">
    <property type="entry name" value="alpha/beta hydrolase"/>
    <property type="match status" value="1"/>
</dbReference>
<dbReference type="SUPFAM" id="SSF69118">
    <property type="entry name" value="AhpD-like"/>
    <property type="match status" value="1"/>
</dbReference>
<protein>
    <submittedName>
        <fullName evidence="4">4-carboxymuconolactone decarboxylase</fullName>
        <ecNumber evidence="4">4.1.1.44</ecNumber>
    </submittedName>
</protein>
<dbReference type="SUPFAM" id="SSF53474">
    <property type="entry name" value="alpha/beta-Hydrolases"/>
    <property type="match status" value="1"/>
</dbReference>